<accession>A0A4Q6XXU8</accession>
<comment type="caution">
    <text evidence="1">The sequence shown here is derived from an EMBL/GenBank/DDBJ whole genome shotgun (WGS) entry which is preliminary data.</text>
</comment>
<organism evidence="1 2">
    <name type="scientific">Sphingobacterium corticibacterium</name>
    <dbReference type="NCBI Taxonomy" id="2484746"/>
    <lineage>
        <taxon>Bacteria</taxon>
        <taxon>Pseudomonadati</taxon>
        <taxon>Bacteroidota</taxon>
        <taxon>Sphingobacteriia</taxon>
        <taxon>Sphingobacteriales</taxon>
        <taxon>Sphingobacteriaceae</taxon>
        <taxon>Sphingobacterium</taxon>
    </lineage>
</organism>
<gene>
    <name evidence="1" type="ORF">EWE74_02975</name>
</gene>
<dbReference type="InterPro" id="IPR012347">
    <property type="entry name" value="Ferritin-like"/>
</dbReference>
<reference evidence="1 2" key="1">
    <citation type="submission" date="2019-02" db="EMBL/GenBank/DDBJ databases">
        <authorList>
            <person name="Li Y."/>
        </authorList>
    </citation>
    <scope>NUCLEOTIDE SEQUENCE [LARGE SCALE GENOMIC DNA]</scope>
    <source>
        <strain evidence="1 2">30C10-4-7</strain>
    </source>
</reference>
<keyword evidence="2" id="KW-1185">Reference proteome</keyword>
<dbReference type="Gene3D" id="1.20.1260.10">
    <property type="match status" value="1"/>
</dbReference>
<proteinExistence type="predicted"/>
<dbReference type="RefSeq" id="WP_130140038.1">
    <property type="nucleotide sequence ID" value="NZ_SGIT01000001.1"/>
</dbReference>
<dbReference type="OrthoDB" id="282393at2"/>
<protein>
    <submittedName>
        <fullName evidence="1">DUF2383 domain-containing protein</fullName>
    </submittedName>
</protein>
<evidence type="ECO:0000313" key="1">
    <source>
        <dbReference type="EMBL" id="RZF61809.1"/>
    </source>
</evidence>
<dbReference type="EMBL" id="SGIT01000001">
    <property type="protein sequence ID" value="RZF61809.1"/>
    <property type="molecule type" value="Genomic_DNA"/>
</dbReference>
<dbReference type="Proteomes" id="UP000292855">
    <property type="component" value="Unassembled WGS sequence"/>
</dbReference>
<name>A0A4Q6XXU8_9SPHI</name>
<dbReference type="AlphaFoldDB" id="A0A4Q6XXU8"/>
<evidence type="ECO:0000313" key="2">
    <source>
        <dbReference type="Proteomes" id="UP000292855"/>
    </source>
</evidence>
<sequence>MENNTNTHATQLHDLIQILTERVEIYRAIISSADANKDIDLIAFLEKCMQLTQQFKSELNGVLAKEDSPFSEREWVAGNLYTRWQEEKPSVEAIGRDQVIEVCEKTENTLLRIFQEILSNAGSFTESTTAMLKSQATLQQEIVEQIKGATKATDQER</sequence>